<evidence type="ECO:0000313" key="2">
    <source>
        <dbReference type="EMBL" id="GAG36974.1"/>
    </source>
</evidence>
<feature type="transmembrane region" description="Helical" evidence="1">
    <location>
        <begin position="6"/>
        <end position="30"/>
    </location>
</feature>
<protein>
    <submittedName>
        <fullName evidence="2">Uncharacterized protein</fullName>
    </submittedName>
</protein>
<proteinExistence type="predicted"/>
<reference evidence="2" key="1">
    <citation type="journal article" date="2014" name="Front. Microbiol.">
        <title>High frequency of phylogenetically diverse reductive dehalogenase-homologous genes in deep subseafloor sedimentary metagenomes.</title>
        <authorList>
            <person name="Kawai M."/>
            <person name="Futagami T."/>
            <person name="Toyoda A."/>
            <person name="Takaki Y."/>
            <person name="Nishi S."/>
            <person name="Hori S."/>
            <person name="Arai W."/>
            <person name="Tsubouchi T."/>
            <person name="Morono Y."/>
            <person name="Uchiyama I."/>
            <person name="Ito T."/>
            <person name="Fujiyama A."/>
            <person name="Inagaki F."/>
            <person name="Takami H."/>
        </authorList>
    </citation>
    <scope>NUCLEOTIDE SEQUENCE</scope>
    <source>
        <strain evidence="2">Expedition CK06-06</strain>
    </source>
</reference>
<feature type="transmembrane region" description="Helical" evidence="1">
    <location>
        <begin position="42"/>
        <end position="62"/>
    </location>
</feature>
<keyword evidence="1" id="KW-0472">Membrane</keyword>
<keyword evidence="1" id="KW-0812">Transmembrane</keyword>
<accession>X0X1C5</accession>
<dbReference type="EMBL" id="BARS01043190">
    <property type="protein sequence ID" value="GAG36974.1"/>
    <property type="molecule type" value="Genomic_DNA"/>
</dbReference>
<dbReference type="AlphaFoldDB" id="X0X1C5"/>
<keyword evidence="1" id="KW-1133">Transmembrane helix</keyword>
<sequence length="78" mass="8535">MFVNIINVLFIVAVAASFMYMCIFALIWISVKILNNAADADISNGMFACVILFIISILFIYVGTLGRIVGPVVRFISG</sequence>
<name>X0X1C5_9ZZZZ</name>
<organism evidence="2">
    <name type="scientific">marine sediment metagenome</name>
    <dbReference type="NCBI Taxonomy" id="412755"/>
    <lineage>
        <taxon>unclassified sequences</taxon>
        <taxon>metagenomes</taxon>
        <taxon>ecological metagenomes</taxon>
    </lineage>
</organism>
<comment type="caution">
    <text evidence="2">The sequence shown here is derived from an EMBL/GenBank/DDBJ whole genome shotgun (WGS) entry which is preliminary data.</text>
</comment>
<gene>
    <name evidence="2" type="ORF">S01H1_65425</name>
</gene>
<evidence type="ECO:0000256" key="1">
    <source>
        <dbReference type="SAM" id="Phobius"/>
    </source>
</evidence>